<dbReference type="AlphaFoldDB" id="A0A1E7F9G1"/>
<dbReference type="OrthoDB" id="44755at2759"/>
<sequence>MGIFGKTKKDIPASPNGGGNYMQAPSTDIKSLPVATLVSTLVSEGPAPTAPYHSNDNFPSASAPTAPAPAPACGGCCSNVNRHIGNDDGDLTRFPMIMVECPHCHSESRTRVTTAPSWQTWASSLGLCFLFWPISWVPLVTDTCKTTEHFCVRCGYKVGEVKPFADCCVEKRG</sequence>
<dbReference type="KEGG" id="fcy:FRACYDRAFT_241380"/>
<keyword evidence="4" id="KW-1185">Reference proteome</keyword>
<name>A0A1E7F9G1_9STRA</name>
<feature type="domain" description="LITAF" evidence="2">
    <location>
        <begin position="80"/>
        <end position="163"/>
    </location>
</feature>
<evidence type="ECO:0000313" key="3">
    <source>
        <dbReference type="EMBL" id="OEU14821.1"/>
    </source>
</evidence>
<dbReference type="SMART" id="SM00714">
    <property type="entry name" value="LITAF"/>
    <property type="match status" value="1"/>
</dbReference>
<organism evidence="3 4">
    <name type="scientific">Fragilariopsis cylindrus CCMP1102</name>
    <dbReference type="NCBI Taxonomy" id="635003"/>
    <lineage>
        <taxon>Eukaryota</taxon>
        <taxon>Sar</taxon>
        <taxon>Stramenopiles</taxon>
        <taxon>Ochrophyta</taxon>
        <taxon>Bacillariophyta</taxon>
        <taxon>Bacillariophyceae</taxon>
        <taxon>Bacillariophycidae</taxon>
        <taxon>Bacillariales</taxon>
        <taxon>Bacillariaceae</taxon>
        <taxon>Fragilariopsis</taxon>
    </lineage>
</organism>
<evidence type="ECO:0000259" key="2">
    <source>
        <dbReference type="PROSITE" id="PS51837"/>
    </source>
</evidence>
<protein>
    <recommendedName>
        <fullName evidence="2">LITAF domain-containing protein</fullName>
    </recommendedName>
</protein>
<dbReference type="PROSITE" id="PS51837">
    <property type="entry name" value="LITAF"/>
    <property type="match status" value="1"/>
</dbReference>
<reference evidence="3 4" key="1">
    <citation type="submission" date="2016-09" db="EMBL/GenBank/DDBJ databases">
        <title>Extensive genetic diversity and differential bi-allelic expression allows diatom success in the polar Southern Ocean.</title>
        <authorList>
            <consortium name="DOE Joint Genome Institute"/>
            <person name="Mock T."/>
            <person name="Otillar R.P."/>
            <person name="Strauss J."/>
            <person name="Dupont C."/>
            <person name="Frickenhaus S."/>
            <person name="Maumus F."/>
            <person name="Mcmullan M."/>
            <person name="Sanges R."/>
            <person name="Schmutz J."/>
            <person name="Toseland A."/>
            <person name="Valas R."/>
            <person name="Veluchamy A."/>
            <person name="Ward B.J."/>
            <person name="Allen A."/>
            <person name="Barry K."/>
            <person name="Falciatore A."/>
            <person name="Ferrante M."/>
            <person name="Fortunato A.E."/>
            <person name="Gloeckner G."/>
            <person name="Gruber A."/>
            <person name="Hipkin R."/>
            <person name="Janech M."/>
            <person name="Kroth P."/>
            <person name="Leese F."/>
            <person name="Lindquist E."/>
            <person name="Lyon B.R."/>
            <person name="Martin J."/>
            <person name="Mayer C."/>
            <person name="Parker M."/>
            <person name="Quesneville H."/>
            <person name="Raymond J."/>
            <person name="Uhlig C."/>
            <person name="Valentin K.U."/>
            <person name="Worden A.Z."/>
            <person name="Armbrust E.V."/>
            <person name="Bowler C."/>
            <person name="Green B."/>
            <person name="Moulton V."/>
            <person name="Van Oosterhout C."/>
            <person name="Grigoriev I."/>
        </authorList>
    </citation>
    <scope>NUCLEOTIDE SEQUENCE [LARGE SCALE GENOMIC DNA]</scope>
    <source>
        <strain evidence="3 4">CCMP1102</strain>
    </source>
</reference>
<gene>
    <name evidence="3" type="ORF">FRACYDRAFT_241380</name>
</gene>
<dbReference type="InterPro" id="IPR006629">
    <property type="entry name" value="LITAF"/>
</dbReference>
<dbReference type="Proteomes" id="UP000095751">
    <property type="component" value="Unassembled WGS sequence"/>
</dbReference>
<dbReference type="Pfam" id="PF10601">
    <property type="entry name" value="zf-LITAF-like"/>
    <property type="match status" value="1"/>
</dbReference>
<dbReference type="EMBL" id="KV784360">
    <property type="protein sequence ID" value="OEU14821.1"/>
    <property type="molecule type" value="Genomic_DNA"/>
</dbReference>
<dbReference type="InParanoid" id="A0A1E7F9G1"/>
<proteinExistence type="predicted"/>
<evidence type="ECO:0000313" key="4">
    <source>
        <dbReference type="Proteomes" id="UP000095751"/>
    </source>
</evidence>
<accession>A0A1E7F9G1</accession>
<evidence type="ECO:0000256" key="1">
    <source>
        <dbReference type="SAM" id="MobiDB-lite"/>
    </source>
</evidence>
<feature type="region of interest" description="Disordered" evidence="1">
    <location>
        <begin position="1"/>
        <end position="25"/>
    </location>
</feature>